<sequence length="353" mass="39011">MNHNSVAGVLAMHIETKRTSSLRVPVDASRLSSPAIQRTSGFMRLVHPFRGAGRRTATARNRGSAGEWVLGARSMKRQIVVEQRSVAETDVGIKLQLNRMETLDLDTPFNMEEAQTHDSGGLYLRPGFVCRTAKDDDCDEEWVMGEGRKQERLRLIEGMENPLKGDYSMFRLHPTGCKCLKAATRWDTQGDYMCALGYTRIVEPPIVAVFATWVGGGAGVSICRACRIGGPLRLRAIPVSDLSWTFVLGSARLGVLGGMLYCCADRPGVDMATCSMLLLDRGPDGAPHWAKGTILGVEGVRRRYALNSRDLLPSFAQLALSEQSRESVCDDFQAVKRCLVWVYFGGMTMAWRM</sequence>
<accession>A0A8H6IGR0</accession>
<evidence type="ECO:0000313" key="1">
    <source>
        <dbReference type="EMBL" id="KAF6765340.1"/>
    </source>
</evidence>
<keyword evidence="2" id="KW-1185">Reference proteome</keyword>
<evidence type="ECO:0000313" key="2">
    <source>
        <dbReference type="Proteomes" id="UP000521943"/>
    </source>
</evidence>
<protein>
    <submittedName>
        <fullName evidence="1">Uncharacterized protein</fullName>
    </submittedName>
</protein>
<proteinExistence type="predicted"/>
<reference evidence="1 2" key="1">
    <citation type="submission" date="2020-07" db="EMBL/GenBank/DDBJ databases">
        <title>Comparative genomics of pyrophilous fungi reveals a link between fire events and developmental genes.</title>
        <authorList>
            <consortium name="DOE Joint Genome Institute"/>
            <person name="Steindorff A.S."/>
            <person name="Carver A."/>
            <person name="Calhoun S."/>
            <person name="Stillman K."/>
            <person name="Liu H."/>
            <person name="Lipzen A."/>
            <person name="Pangilinan J."/>
            <person name="Labutti K."/>
            <person name="Bruns T.D."/>
            <person name="Grigoriev I.V."/>
        </authorList>
    </citation>
    <scope>NUCLEOTIDE SEQUENCE [LARGE SCALE GENOMIC DNA]</scope>
    <source>
        <strain evidence="1 2">CBS 144469</strain>
    </source>
</reference>
<gene>
    <name evidence="1" type="ORF">DFP72DRAFT_839195</name>
</gene>
<organism evidence="1 2">
    <name type="scientific">Ephemerocybe angulata</name>
    <dbReference type="NCBI Taxonomy" id="980116"/>
    <lineage>
        <taxon>Eukaryota</taxon>
        <taxon>Fungi</taxon>
        <taxon>Dikarya</taxon>
        <taxon>Basidiomycota</taxon>
        <taxon>Agaricomycotina</taxon>
        <taxon>Agaricomycetes</taxon>
        <taxon>Agaricomycetidae</taxon>
        <taxon>Agaricales</taxon>
        <taxon>Agaricineae</taxon>
        <taxon>Psathyrellaceae</taxon>
        <taxon>Ephemerocybe</taxon>
    </lineage>
</organism>
<name>A0A8H6IGR0_9AGAR</name>
<dbReference type="AlphaFoldDB" id="A0A8H6IGR0"/>
<dbReference type="Proteomes" id="UP000521943">
    <property type="component" value="Unassembled WGS sequence"/>
</dbReference>
<comment type="caution">
    <text evidence="1">The sequence shown here is derived from an EMBL/GenBank/DDBJ whole genome shotgun (WGS) entry which is preliminary data.</text>
</comment>
<dbReference type="EMBL" id="JACGCI010000002">
    <property type="protein sequence ID" value="KAF6765340.1"/>
    <property type="molecule type" value="Genomic_DNA"/>
</dbReference>